<dbReference type="EMBL" id="MBQD01000005">
    <property type="protein sequence ID" value="OCL36849.1"/>
    <property type="molecule type" value="Genomic_DNA"/>
</dbReference>
<evidence type="ECO:0000313" key="2">
    <source>
        <dbReference type="Proteomes" id="UP000093501"/>
    </source>
</evidence>
<sequence>MDTHSTSTGDDPIGRASADVSERSVLVIGDLCLDDNEVDGRDLAPSWGSPALFIARHLRLEYGITPVVSGAYGEDLLPLITEFSLDRGPTCARSLSYRNIVEPVHPHDSGSAHARVQYWRPATCEPYALSGADIPADAELVYFCPLTPDLDRVADIRTIASAAAATTAVKVLLAQGLMRVSGQTNGTAYRRVERRDITDSEALTWACFDIVVFSDEDLQDAIAKATRWSAAPGAHETGFIVTEGELGATVCFRGDATRVPTRPVAHETSPVGAGDVFGATVGLEFRDAVRDGLDRHDALLRAVAAATAAASRHVANA</sequence>
<evidence type="ECO:0000313" key="1">
    <source>
        <dbReference type="EMBL" id="OCL36849.1"/>
    </source>
</evidence>
<protein>
    <recommendedName>
        <fullName evidence="3">Carbohydrate kinase PfkB domain-containing protein</fullName>
    </recommendedName>
</protein>
<reference evidence="2" key="1">
    <citation type="submission" date="2016-07" db="EMBL/GenBank/DDBJ databases">
        <authorList>
            <person name="Florea S."/>
            <person name="Webb J.S."/>
            <person name="Jaromczyk J."/>
            <person name="Schardl C.L."/>
        </authorList>
    </citation>
    <scope>NUCLEOTIDE SEQUENCE [LARGE SCALE GENOMIC DNA]</scope>
    <source>
        <strain evidence="2">IPBSL-7</strain>
    </source>
</reference>
<dbReference type="AlphaFoldDB" id="A0A1C0AR58"/>
<dbReference type="Proteomes" id="UP000093501">
    <property type="component" value="Unassembled WGS sequence"/>
</dbReference>
<name>A0A1C0AR58_9ACTN</name>
<organism evidence="1 2">
    <name type="scientific">Tessaracoccus lapidicaptus</name>
    <dbReference type="NCBI Taxonomy" id="1427523"/>
    <lineage>
        <taxon>Bacteria</taxon>
        <taxon>Bacillati</taxon>
        <taxon>Actinomycetota</taxon>
        <taxon>Actinomycetes</taxon>
        <taxon>Propionibacteriales</taxon>
        <taxon>Propionibacteriaceae</taxon>
        <taxon>Tessaracoccus</taxon>
    </lineage>
</organism>
<keyword evidence="2" id="KW-1185">Reference proteome</keyword>
<comment type="caution">
    <text evidence="1">The sequence shown here is derived from an EMBL/GenBank/DDBJ whole genome shotgun (WGS) entry which is preliminary data.</text>
</comment>
<dbReference type="SUPFAM" id="SSF53613">
    <property type="entry name" value="Ribokinase-like"/>
    <property type="match status" value="1"/>
</dbReference>
<evidence type="ECO:0008006" key="3">
    <source>
        <dbReference type="Google" id="ProtNLM"/>
    </source>
</evidence>
<gene>
    <name evidence="1" type="ORF">BCR15_12985</name>
</gene>
<proteinExistence type="predicted"/>
<dbReference type="InterPro" id="IPR029056">
    <property type="entry name" value="Ribokinase-like"/>
</dbReference>
<accession>A0A1C0AR58</accession>
<dbReference type="Gene3D" id="3.40.1190.20">
    <property type="match status" value="1"/>
</dbReference>